<feature type="repeat" description="TPR" evidence="1">
    <location>
        <begin position="234"/>
        <end position="267"/>
    </location>
</feature>
<keyword evidence="4" id="KW-1185">Reference proteome</keyword>
<accession>A0A5P1FL70</accession>
<evidence type="ECO:0000313" key="3">
    <source>
        <dbReference type="EMBL" id="ONK79066.1"/>
    </source>
</evidence>
<feature type="coiled-coil region" evidence="2">
    <location>
        <begin position="138"/>
        <end position="165"/>
    </location>
</feature>
<dbReference type="EMBL" id="CM007381">
    <property type="protein sequence ID" value="ONK79066.1"/>
    <property type="molecule type" value="Genomic_DNA"/>
</dbReference>
<dbReference type="OrthoDB" id="286233at2759"/>
<keyword evidence="2" id="KW-0175">Coiled coil</keyword>
<dbReference type="InterPro" id="IPR019734">
    <property type="entry name" value="TPR_rpt"/>
</dbReference>
<dbReference type="Gramene" id="ONK79066">
    <property type="protein sequence ID" value="ONK79066"/>
    <property type="gene ID" value="A4U43_C01F2550"/>
</dbReference>
<dbReference type="Proteomes" id="UP000243459">
    <property type="component" value="Chromosome 1"/>
</dbReference>
<dbReference type="InterPro" id="IPR044243">
    <property type="entry name" value="FLU"/>
</dbReference>
<evidence type="ECO:0000256" key="2">
    <source>
        <dbReference type="SAM" id="Coils"/>
    </source>
</evidence>
<dbReference type="InterPro" id="IPR011990">
    <property type="entry name" value="TPR-like_helical_dom_sf"/>
</dbReference>
<evidence type="ECO:0000256" key="1">
    <source>
        <dbReference type="PROSITE-ProRule" id="PRU00339"/>
    </source>
</evidence>
<dbReference type="PANTHER" id="PTHR47310">
    <property type="entry name" value="PROTEIN FLUORESCENT IN BLUE LIGHT, CHLOROPLASTIC"/>
    <property type="match status" value="1"/>
</dbReference>
<proteinExistence type="predicted"/>
<evidence type="ECO:0000313" key="4">
    <source>
        <dbReference type="Proteomes" id="UP000243459"/>
    </source>
</evidence>
<sequence>MAVPLRCFRLPPPPPPQGISGGNRTYEYVMILPSRKKKTLMFSSSRSNELKLSKGRLLDMVKFDEALANWKLLFSHISEHQRTAEFSFTKAFVFANTLMIIQPLDALAEVCEADNSLFNMPLLLGVALVGATVGGLLARQRKGELKRLNDQLRQINAALRRQAKIEGYAPNLSYAPVGRVTEEEVIVDPRKQQLLTNLRTGKNYLRNQDPEKAFTEFKVAIELAQDLGDHVEEKKAARGLGASLQRIGKYKDAIKYHSRVLEISKKTGEDSGTTEAYGAIADCYTELGDLERAGKFYDKYIARLQTD</sequence>
<gene>
    <name evidence="3" type="ORF">A4U43_C01F2550</name>
</gene>
<dbReference type="Gene3D" id="1.25.40.10">
    <property type="entry name" value="Tetratricopeptide repeat domain"/>
    <property type="match status" value="1"/>
</dbReference>
<name>A0A5P1FL70_ASPOF</name>
<dbReference type="OMA" id="CICIDFK"/>
<dbReference type="PANTHER" id="PTHR47310:SF2">
    <property type="entry name" value="PROTEIN FLUORESCENT IN BLUE LIGHT, CHLOROPLASTIC"/>
    <property type="match status" value="1"/>
</dbReference>
<protein>
    <submittedName>
        <fullName evidence="3">Uncharacterized protein</fullName>
    </submittedName>
</protein>
<keyword evidence="1" id="KW-0802">TPR repeat</keyword>
<dbReference type="GO" id="GO:0015995">
    <property type="term" value="P:chlorophyll biosynthetic process"/>
    <property type="evidence" value="ECO:0007669"/>
    <property type="project" value="InterPro"/>
</dbReference>
<dbReference type="PROSITE" id="PS50005">
    <property type="entry name" value="TPR"/>
    <property type="match status" value="1"/>
</dbReference>
<dbReference type="SUPFAM" id="SSF48452">
    <property type="entry name" value="TPR-like"/>
    <property type="match status" value="1"/>
</dbReference>
<reference evidence="4" key="1">
    <citation type="journal article" date="2017" name="Nat. Commun.">
        <title>The asparagus genome sheds light on the origin and evolution of a young Y chromosome.</title>
        <authorList>
            <person name="Harkess A."/>
            <person name="Zhou J."/>
            <person name="Xu C."/>
            <person name="Bowers J.E."/>
            <person name="Van der Hulst R."/>
            <person name="Ayyampalayam S."/>
            <person name="Mercati F."/>
            <person name="Riccardi P."/>
            <person name="McKain M.R."/>
            <person name="Kakrana A."/>
            <person name="Tang H."/>
            <person name="Ray J."/>
            <person name="Groenendijk J."/>
            <person name="Arikit S."/>
            <person name="Mathioni S.M."/>
            <person name="Nakano M."/>
            <person name="Shan H."/>
            <person name="Telgmann-Rauber A."/>
            <person name="Kanno A."/>
            <person name="Yue Z."/>
            <person name="Chen H."/>
            <person name="Li W."/>
            <person name="Chen Y."/>
            <person name="Xu X."/>
            <person name="Zhang Y."/>
            <person name="Luo S."/>
            <person name="Chen H."/>
            <person name="Gao J."/>
            <person name="Mao Z."/>
            <person name="Pires J.C."/>
            <person name="Luo M."/>
            <person name="Kudrna D."/>
            <person name="Wing R.A."/>
            <person name="Meyers B.C."/>
            <person name="Yi K."/>
            <person name="Kong H."/>
            <person name="Lavrijsen P."/>
            <person name="Sunseri F."/>
            <person name="Falavigna A."/>
            <person name="Ye Y."/>
            <person name="Leebens-Mack J.H."/>
            <person name="Chen G."/>
        </authorList>
    </citation>
    <scope>NUCLEOTIDE SEQUENCE [LARGE SCALE GENOMIC DNA]</scope>
    <source>
        <strain evidence="4">cv. DH0086</strain>
    </source>
</reference>
<organism evidence="3 4">
    <name type="scientific">Asparagus officinalis</name>
    <name type="common">Garden asparagus</name>
    <dbReference type="NCBI Taxonomy" id="4686"/>
    <lineage>
        <taxon>Eukaryota</taxon>
        <taxon>Viridiplantae</taxon>
        <taxon>Streptophyta</taxon>
        <taxon>Embryophyta</taxon>
        <taxon>Tracheophyta</taxon>
        <taxon>Spermatophyta</taxon>
        <taxon>Magnoliopsida</taxon>
        <taxon>Liliopsida</taxon>
        <taxon>Asparagales</taxon>
        <taxon>Asparagaceae</taxon>
        <taxon>Asparagoideae</taxon>
        <taxon>Asparagus</taxon>
    </lineage>
</organism>
<dbReference type="Pfam" id="PF13424">
    <property type="entry name" value="TPR_12"/>
    <property type="match status" value="1"/>
</dbReference>
<dbReference type="AlphaFoldDB" id="A0A5P1FL70"/>